<dbReference type="Proteomes" id="UP000483820">
    <property type="component" value="Chromosome V"/>
</dbReference>
<dbReference type="GeneID" id="78776459"/>
<gene>
    <name evidence="1" type="ORF">GCK72_017047</name>
</gene>
<dbReference type="AlphaFoldDB" id="A0A6A5G6A0"/>
<name>A0A6A5G6A0_CAERE</name>
<accession>A0A6A5G6A0</accession>
<protein>
    <submittedName>
        <fullName evidence="1">Uncharacterized protein</fullName>
    </submittedName>
</protein>
<evidence type="ECO:0000313" key="1">
    <source>
        <dbReference type="EMBL" id="KAF1750497.1"/>
    </source>
</evidence>
<reference evidence="1 2" key="1">
    <citation type="submission" date="2019-12" db="EMBL/GenBank/DDBJ databases">
        <title>Chromosome-level assembly of the Caenorhabditis remanei genome.</title>
        <authorList>
            <person name="Teterina A.A."/>
            <person name="Willis J.H."/>
            <person name="Phillips P.C."/>
        </authorList>
    </citation>
    <scope>NUCLEOTIDE SEQUENCE [LARGE SCALE GENOMIC DNA]</scope>
    <source>
        <strain evidence="1 2">PX506</strain>
        <tissue evidence="1">Whole organism</tissue>
    </source>
</reference>
<dbReference type="RefSeq" id="XP_053580760.1">
    <property type="nucleotide sequence ID" value="XM_053731847.1"/>
</dbReference>
<evidence type="ECO:0000313" key="2">
    <source>
        <dbReference type="Proteomes" id="UP000483820"/>
    </source>
</evidence>
<organism evidence="1 2">
    <name type="scientific">Caenorhabditis remanei</name>
    <name type="common">Caenorhabditis vulgaris</name>
    <dbReference type="NCBI Taxonomy" id="31234"/>
    <lineage>
        <taxon>Eukaryota</taxon>
        <taxon>Metazoa</taxon>
        <taxon>Ecdysozoa</taxon>
        <taxon>Nematoda</taxon>
        <taxon>Chromadorea</taxon>
        <taxon>Rhabditida</taxon>
        <taxon>Rhabditina</taxon>
        <taxon>Rhabditomorpha</taxon>
        <taxon>Rhabditoidea</taxon>
        <taxon>Rhabditidae</taxon>
        <taxon>Peloderinae</taxon>
        <taxon>Caenorhabditis</taxon>
    </lineage>
</organism>
<comment type="caution">
    <text evidence="1">The sequence shown here is derived from an EMBL/GenBank/DDBJ whole genome shotgun (WGS) entry which is preliminary data.</text>
</comment>
<sequence>MEKATTEIRMDRDWWSKRNDYNGDQSLDDSGWKDDGKATINNWMVRDWIGQENSTIVRWMARDWRREERRQRRLKFGWLGMDSWMRRRRSKLDGSDWRMLQNDDDDQWILGEMRRLKQGWFGIGGGCRTTSSTIEIWMALDGVISS</sequence>
<proteinExistence type="predicted"/>
<dbReference type="KEGG" id="crq:GCK72_017047"/>
<dbReference type="CTD" id="78776459"/>
<dbReference type="EMBL" id="WUAV01000005">
    <property type="protein sequence ID" value="KAF1750497.1"/>
    <property type="molecule type" value="Genomic_DNA"/>
</dbReference>